<dbReference type="EMBL" id="FWFZ01000024">
    <property type="protein sequence ID" value="SLN71514.1"/>
    <property type="molecule type" value="Genomic_DNA"/>
</dbReference>
<keyword evidence="2" id="KW-0732">Signal</keyword>
<evidence type="ECO:0000313" key="4">
    <source>
        <dbReference type="Proteomes" id="UP000193900"/>
    </source>
</evidence>
<proteinExistence type="predicted"/>
<reference evidence="3 4" key="1">
    <citation type="submission" date="2017-03" db="EMBL/GenBank/DDBJ databases">
        <authorList>
            <person name="Afonso C.L."/>
            <person name="Miller P.J."/>
            <person name="Scott M.A."/>
            <person name="Spackman E."/>
            <person name="Goraichik I."/>
            <person name="Dimitrov K.M."/>
            <person name="Suarez D.L."/>
            <person name="Swayne D.E."/>
        </authorList>
    </citation>
    <scope>NUCLEOTIDE SEQUENCE [LARGE SCALE GENOMIC DNA]</scope>
    <source>
        <strain evidence="3 4">CECT 7023</strain>
    </source>
</reference>
<evidence type="ECO:0000256" key="1">
    <source>
        <dbReference type="SAM" id="MobiDB-lite"/>
    </source>
</evidence>
<accession>A0A1Y5TWD7</accession>
<feature type="chain" id="PRO_5013051477" evidence="2">
    <location>
        <begin position="20"/>
        <end position="100"/>
    </location>
</feature>
<feature type="region of interest" description="Disordered" evidence="1">
    <location>
        <begin position="17"/>
        <end position="51"/>
    </location>
</feature>
<protein>
    <submittedName>
        <fullName evidence="3">Uncharacterized protein</fullName>
    </submittedName>
</protein>
<name>A0A1Y5TWD7_9RHOB</name>
<dbReference type="OrthoDB" id="7877220at2"/>
<keyword evidence="4" id="KW-1185">Reference proteome</keyword>
<sequence>MRRTLLTCLALLAPLPATAGPVSQDASEAPPPAATAEPQPWPDSPWSAPSEILTAPLTDADLRAMVEMDGDPESLSAGEAEMLAVLRQVLQGSPLGNDEP</sequence>
<evidence type="ECO:0000313" key="3">
    <source>
        <dbReference type="EMBL" id="SLN71514.1"/>
    </source>
</evidence>
<evidence type="ECO:0000256" key="2">
    <source>
        <dbReference type="SAM" id="SignalP"/>
    </source>
</evidence>
<dbReference type="AlphaFoldDB" id="A0A1Y5TWD7"/>
<dbReference type="Proteomes" id="UP000193900">
    <property type="component" value="Unassembled WGS sequence"/>
</dbReference>
<gene>
    <name evidence="3" type="ORF">ROA7023_03514</name>
</gene>
<dbReference type="RefSeq" id="WP_085880291.1">
    <property type="nucleotide sequence ID" value="NZ_FWFZ01000024.1"/>
</dbReference>
<organism evidence="3 4">
    <name type="scientific">Roseisalinus antarcticus</name>
    <dbReference type="NCBI Taxonomy" id="254357"/>
    <lineage>
        <taxon>Bacteria</taxon>
        <taxon>Pseudomonadati</taxon>
        <taxon>Pseudomonadota</taxon>
        <taxon>Alphaproteobacteria</taxon>
        <taxon>Rhodobacterales</taxon>
        <taxon>Roseobacteraceae</taxon>
        <taxon>Roseisalinus</taxon>
    </lineage>
</organism>
<feature type="signal peptide" evidence="2">
    <location>
        <begin position="1"/>
        <end position="19"/>
    </location>
</feature>
<feature type="compositionally biased region" description="Pro residues" evidence="1">
    <location>
        <begin position="29"/>
        <end position="43"/>
    </location>
</feature>